<organism evidence="2 3">
    <name type="scientific">Lysinibacillus pakistanensis</name>
    <dbReference type="NCBI Taxonomy" id="759811"/>
    <lineage>
        <taxon>Bacteria</taxon>
        <taxon>Bacillati</taxon>
        <taxon>Bacillota</taxon>
        <taxon>Bacilli</taxon>
        <taxon>Bacillales</taxon>
        <taxon>Bacillaceae</taxon>
        <taxon>Lysinibacillus</taxon>
    </lineage>
</organism>
<proteinExistence type="predicted"/>
<dbReference type="InterPro" id="IPR014550">
    <property type="entry name" value="UCP028704_OpgC"/>
</dbReference>
<feature type="transmembrane region" description="Helical" evidence="1">
    <location>
        <begin position="178"/>
        <end position="199"/>
    </location>
</feature>
<feature type="transmembrane region" description="Helical" evidence="1">
    <location>
        <begin position="319"/>
        <end position="338"/>
    </location>
</feature>
<evidence type="ECO:0000256" key="1">
    <source>
        <dbReference type="SAM" id="Phobius"/>
    </source>
</evidence>
<feature type="transmembrane region" description="Helical" evidence="1">
    <location>
        <begin position="12"/>
        <end position="32"/>
    </location>
</feature>
<evidence type="ECO:0000313" key="3">
    <source>
        <dbReference type="Proteomes" id="UP000373269"/>
    </source>
</evidence>
<feature type="transmembrane region" description="Helical" evidence="1">
    <location>
        <begin position="285"/>
        <end position="307"/>
    </location>
</feature>
<feature type="transmembrane region" description="Helical" evidence="1">
    <location>
        <begin position="149"/>
        <end position="166"/>
    </location>
</feature>
<dbReference type="EMBL" id="CP045835">
    <property type="protein sequence ID" value="QGG49996.1"/>
    <property type="molecule type" value="Genomic_DNA"/>
</dbReference>
<keyword evidence="1" id="KW-0472">Membrane</keyword>
<dbReference type="Pfam" id="PF10129">
    <property type="entry name" value="OpgC_C"/>
    <property type="match status" value="1"/>
</dbReference>
<accession>A0ABX6D668</accession>
<feature type="transmembrane region" description="Helical" evidence="1">
    <location>
        <begin position="246"/>
        <end position="264"/>
    </location>
</feature>
<name>A0ABX6D668_9BACI</name>
<feature type="transmembrane region" description="Helical" evidence="1">
    <location>
        <begin position="38"/>
        <end position="63"/>
    </location>
</feature>
<protein>
    <recommendedName>
        <fullName evidence="4">Acyltransferase family protein</fullName>
    </recommendedName>
</protein>
<feature type="transmembrane region" description="Helical" evidence="1">
    <location>
        <begin position="75"/>
        <end position="97"/>
    </location>
</feature>
<reference evidence="2 3" key="1">
    <citation type="submission" date="2019-11" db="EMBL/GenBank/DDBJ databases">
        <title>Whole Genome Sequencing and Comparative Genomic Analyses of Lysinibacillus pakistanensis LZH-9, a Halotolerant Strain with Excellent COD Removal Capability.</title>
        <authorList>
            <person name="Zhou H."/>
        </authorList>
    </citation>
    <scope>NUCLEOTIDE SEQUENCE [LARGE SCALE GENOMIC DNA]</scope>
    <source>
        <strain evidence="2 3">LZH-9</strain>
    </source>
</reference>
<feature type="transmembrane region" description="Helical" evidence="1">
    <location>
        <begin position="122"/>
        <end position="142"/>
    </location>
</feature>
<dbReference type="RefSeq" id="WP_369594571.1">
    <property type="nucleotide sequence ID" value="NZ_CP045835.1"/>
</dbReference>
<feature type="transmembrane region" description="Helical" evidence="1">
    <location>
        <begin position="211"/>
        <end position="231"/>
    </location>
</feature>
<keyword evidence="1" id="KW-1133">Transmembrane helix</keyword>
<sequence>MSKLANRREPLFDFLRSICMLFLFMHHFYLTLPISKDYVAYLNPFAELFVGISGFMVGYVYLYKKNNLHLLKRGIKILLTYYVTAIIVETLLLVYFYGNSNIPSIYNRIIEIIFILKPAENWINILIFYAWIFILLPLILFAYKYYKKIVIFISGTLFILLLNKDLQNYILNLSDYTYMDYILMLFQWQAFFIFGLILGEKYKNNSLEIKKYWKSIVLIAGIALFIQVMWMHPAVLNKNPFTIEKILNLLYIVPLYLLLIVAPYNKLIRDSKFDQLIRVLGRNSLFAFAASEFIRICIFIGYHKVLYPKFNITLSSDSTILIISIIFSFILIYIILLYEKIKQNSGNIF</sequence>
<keyword evidence="1" id="KW-0812">Transmembrane</keyword>
<dbReference type="Proteomes" id="UP000373269">
    <property type="component" value="Chromosome"/>
</dbReference>
<gene>
    <name evidence="2" type="ORF">GDS87_03135</name>
</gene>
<keyword evidence="3" id="KW-1185">Reference proteome</keyword>
<evidence type="ECO:0000313" key="2">
    <source>
        <dbReference type="EMBL" id="QGG49996.1"/>
    </source>
</evidence>
<evidence type="ECO:0008006" key="4">
    <source>
        <dbReference type="Google" id="ProtNLM"/>
    </source>
</evidence>